<dbReference type="NCBIfam" id="NF038402">
    <property type="entry name" value="TroA_like"/>
    <property type="match status" value="1"/>
</dbReference>
<dbReference type="AlphaFoldDB" id="A0AAE9YAK6"/>
<evidence type="ECO:0000313" key="1">
    <source>
        <dbReference type="EMBL" id="WCO65462.1"/>
    </source>
</evidence>
<dbReference type="InterPro" id="IPR054828">
    <property type="entry name" value="Vit_B12_bind_prot"/>
</dbReference>
<keyword evidence="2" id="KW-1185">Reference proteome</keyword>
<dbReference type="KEGG" id="ima:PO878_13245"/>
<dbReference type="SUPFAM" id="SSF53807">
    <property type="entry name" value="Helical backbone' metal receptor"/>
    <property type="match status" value="1"/>
</dbReference>
<dbReference type="Gene3D" id="3.40.50.1980">
    <property type="entry name" value="Nitrogenase molybdenum iron protein domain"/>
    <property type="match status" value="2"/>
</dbReference>
<organism evidence="1 2">
    <name type="scientific">Iamia majanohamensis</name>
    <dbReference type="NCBI Taxonomy" id="467976"/>
    <lineage>
        <taxon>Bacteria</taxon>
        <taxon>Bacillati</taxon>
        <taxon>Actinomycetota</taxon>
        <taxon>Acidimicrobiia</taxon>
        <taxon>Acidimicrobiales</taxon>
        <taxon>Iamiaceae</taxon>
        <taxon>Iamia</taxon>
    </lineage>
</organism>
<proteinExistence type="predicted"/>
<protein>
    <submittedName>
        <fullName evidence="1">Helical backbone metal receptor</fullName>
    </submittedName>
</protein>
<evidence type="ECO:0000313" key="2">
    <source>
        <dbReference type="Proteomes" id="UP001216390"/>
    </source>
</evidence>
<reference evidence="1" key="1">
    <citation type="submission" date="2023-01" db="EMBL/GenBank/DDBJ databases">
        <title>The diversity of Class Acidimicrobiia in South China Sea sediment environments and the proposal of Iamia marina sp. nov., a novel species of the genus Iamia.</title>
        <authorList>
            <person name="He Y."/>
            <person name="Tian X."/>
        </authorList>
    </citation>
    <scope>NUCLEOTIDE SEQUENCE</scope>
    <source>
        <strain evidence="1">DSM 19957</strain>
    </source>
</reference>
<gene>
    <name evidence="1" type="ORF">PO878_13245</name>
</gene>
<dbReference type="RefSeq" id="WP_272734987.1">
    <property type="nucleotide sequence ID" value="NZ_CP116942.1"/>
</dbReference>
<keyword evidence="1" id="KW-0675">Receptor</keyword>
<dbReference type="EMBL" id="CP116942">
    <property type="protein sequence ID" value="WCO65462.1"/>
    <property type="molecule type" value="Genomic_DNA"/>
</dbReference>
<name>A0AAE9YAK6_9ACTN</name>
<accession>A0AAE9YAK6</accession>
<sequence length="229" mass="24618">MAPRVVSLVPSVTETLVAWDRPPIACTRFCEQPGIEPVGGTKRPRLARVEELAPDLVVMNDEENRREDFEALEAAGLAVHVASPREVADVPGVLAALATAVDAPAPAPWEPPAPPDRPRRTAFVPVWARPWMTLNRDTYGASVLAAAGWAGAWDDDATRYPEVTEDEVRARAPDAVLAPTEPWAFTSEDLDDLTATFGAPAVLVDGQDLFWWGVRTPGAVARLRAALGG</sequence>
<dbReference type="Proteomes" id="UP001216390">
    <property type="component" value="Chromosome"/>
</dbReference>